<dbReference type="Pfam" id="PF16409">
    <property type="entry name" value="DUF5017"/>
    <property type="match status" value="1"/>
</dbReference>
<dbReference type="AlphaFoldDB" id="A0A4U1BX23"/>
<reference evidence="2 3" key="1">
    <citation type="submission" date="2019-04" db="EMBL/GenBank/DDBJ databases">
        <title>Pedobacter sp. AR-3-17 sp. nov., isolated from Arctic soil.</title>
        <authorList>
            <person name="Dahal R.H."/>
            <person name="Kim D.-U."/>
        </authorList>
    </citation>
    <scope>NUCLEOTIDE SEQUENCE [LARGE SCALE GENOMIC DNA]</scope>
    <source>
        <strain evidence="2 3">AR-3-17</strain>
    </source>
</reference>
<dbReference type="InterPro" id="IPR032185">
    <property type="entry name" value="DUF5017"/>
</dbReference>
<evidence type="ECO:0000259" key="1">
    <source>
        <dbReference type="Pfam" id="PF16409"/>
    </source>
</evidence>
<keyword evidence="3" id="KW-1185">Reference proteome</keyword>
<proteinExistence type="predicted"/>
<sequence>MKKILIVPILLMLFVACNKKEVPELDFSVSTERSSYRVGDTVRFLLSGNPDQVVFYSGLAGSKYIYKDRTKAESDNITLEFNSNRRFGADAQQPLSIRLLASQKFNGSYLEADINESADWVDITSAFTFSGNQASQDTYVNSGVVNLLSLTSLGLTIDKTKPIYFAFKFVGNTGSTQRTWRLTKFDINLTAPDGQVLPVTNIGGAGWTSVKFGASPANWTFTAGTSLLTIAGGNATALNNQVWAVTNPINLVNVVPDKGTPLKNMTTRVDQYNFIYNQPGTYKVTFDVFNINVYGESRTVKDIDLIINP</sequence>
<name>A0A4U1BX23_9SPHI</name>
<dbReference type="OrthoDB" id="1082472at2"/>
<dbReference type="EMBL" id="SWBP01000004">
    <property type="protein sequence ID" value="TKB96881.1"/>
    <property type="molecule type" value="Genomic_DNA"/>
</dbReference>
<evidence type="ECO:0000313" key="2">
    <source>
        <dbReference type="EMBL" id="TKB96881.1"/>
    </source>
</evidence>
<protein>
    <submittedName>
        <fullName evidence="2">DUF5017 domain-containing protein</fullName>
    </submittedName>
</protein>
<organism evidence="2 3">
    <name type="scientific">Pedobacter cryophilus</name>
    <dbReference type="NCBI Taxonomy" id="2571271"/>
    <lineage>
        <taxon>Bacteria</taxon>
        <taxon>Pseudomonadati</taxon>
        <taxon>Bacteroidota</taxon>
        <taxon>Sphingobacteriia</taxon>
        <taxon>Sphingobacteriales</taxon>
        <taxon>Sphingobacteriaceae</taxon>
        <taxon>Pedobacter</taxon>
    </lineage>
</organism>
<gene>
    <name evidence="2" type="ORF">FA046_12455</name>
</gene>
<feature type="domain" description="DUF5017" evidence="1">
    <location>
        <begin position="16"/>
        <end position="207"/>
    </location>
</feature>
<accession>A0A4U1BX23</accession>
<comment type="caution">
    <text evidence="2">The sequence shown here is derived from an EMBL/GenBank/DDBJ whole genome shotgun (WGS) entry which is preliminary data.</text>
</comment>
<dbReference type="RefSeq" id="WP_136826845.1">
    <property type="nucleotide sequence ID" value="NZ_SWBP01000004.1"/>
</dbReference>
<evidence type="ECO:0000313" key="3">
    <source>
        <dbReference type="Proteomes" id="UP000308181"/>
    </source>
</evidence>
<dbReference type="PROSITE" id="PS51257">
    <property type="entry name" value="PROKAR_LIPOPROTEIN"/>
    <property type="match status" value="1"/>
</dbReference>
<dbReference type="Proteomes" id="UP000308181">
    <property type="component" value="Unassembled WGS sequence"/>
</dbReference>